<evidence type="ECO:0000313" key="2">
    <source>
        <dbReference type="Proteomes" id="UP001172155"/>
    </source>
</evidence>
<name>A0AA40EVK2_9PEZI</name>
<accession>A0AA40EVK2</accession>
<dbReference type="Proteomes" id="UP001172155">
    <property type="component" value="Unassembled WGS sequence"/>
</dbReference>
<organism evidence="1 2">
    <name type="scientific">Schizothecium vesticola</name>
    <dbReference type="NCBI Taxonomy" id="314040"/>
    <lineage>
        <taxon>Eukaryota</taxon>
        <taxon>Fungi</taxon>
        <taxon>Dikarya</taxon>
        <taxon>Ascomycota</taxon>
        <taxon>Pezizomycotina</taxon>
        <taxon>Sordariomycetes</taxon>
        <taxon>Sordariomycetidae</taxon>
        <taxon>Sordariales</taxon>
        <taxon>Schizotheciaceae</taxon>
        <taxon>Schizothecium</taxon>
    </lineage>
</organism>
<protein>
    <submittedName>
        <fullName evidence="1">Uncharacterized protein</fullName>
    </submittedName>
</protein>
<proteinExistence type="predicted"/>
<keyword evidence="2" id="KW-1185">Reference proteome</keyword>
<dbReference type="EMBL" id="JAUKUD010000004">
    <property type="protein sequence ID" value="KAK0746359.1"/>
    <property type="molecule type" value="Genomic_DNA"/>
</dbReference>
<sequence length="240" mass="26333">MSSQIFNANGIKVERSSGTLLKGGVTSTIQFIYIWASRKLIMVVREPWTHGSGNVSCGRITIYGDWGISVRQDLNLLRSTTIDGLPPYSELANDTTNAGAVRRRGTTIGTGELTFIRNGITLVTKTIYIAAGEDTLTLSLPLARPARPGLTPEGLDPDCLPSVAICGQWTLNKKYRSWELPVQPTSATTPNIFRRMSTCTAHIRGVWRMTWFNHGIKSVVVKGTGKGAEWRNASMHQCNP</sequence>
<comment type="caution">
    <text evidence="1">The sequence shown here is derived from an EMBL/GenBank/DDBJ whole genome shotgun (WGS) entry which is preliminary data.</text>
</comment>
<reference evidence="1" key="1">
    <citation type="submission" date="2023-06" db="EMBL/GenBank/DDBJ databases">
        <title>Genome-scale phylogeny and comparative genomics of the fungal order Sordariales.</title>
        <authorList>
            <consortium name="Lawrence Berkeley National Laboratory"/>
            <person name="Hensen N."/>
            <person name="Bonometti L."/>
            <person name="Westerberg I."/>
            <person name="Brannstrom I.O."/>
            <person name="Guillou S."/>
            <person name="Cros-Aarteil S."/>
            <person name="Calhoun S."/>
            <person name="Haridas S."/>
            <person name="Kuo A."/>
            <person name="Mondo S."/>
            <person name="Pangilinan J."/>
            <person name="Riley R."/>
            <person name="LaButti K."/>
            <person name="Andreopoulos B."/>
            <person name="Lipzen A."/>
            <person name="Chen C."/>
            <person name="Yanf M."/>
            <person name="Daum C."/>
            <person name="Ng V."/>
            <person name="Clum A."/>
            <person name="Steindorff A."/>
            <person name="Ohm R."/>
            <person name="Martin F."/>
            <person name="Silar P."/>
            <person name="Natvig D."/>
            <person name="Lalanne C."/>
            <person name="Gautier V."/>
            <person name="Ament-velasquez S.L."/>
            <person name="Kruys A."/>
            <person name="Hutchinson M.I."/>
            <person name="Powell A.J."/>
            <person name="Barry K."/>
            <person name="Miller A.N."/>
            <person name="Grigoriev I.V."/>
            <person name="Debuchy R."/>
            <person name="Gladieux P."/>
            <person name="Thoren M.H."/>
            <person name="Johannesson H."/>
        </authorList>
    </citation>
    <scope>NUCLEOTIDE SEQUENCE</scope>
    <source>
        <strain evidence="1">SMH3187-1</strain>
    </source>
</reference>
<gene>
    <name evidence="1" type="ORF">B0T18DRAFT_411460</name>
</gene>
<evidence type="ECO:0000313" key="1">
    <source>
        <dbReference type="EMBL" id="KAK0746359.1"/>
    </source>
</evidence>
<dbReference type="AlphaFoldDB" id="A0AA40EVK2"/>